<gene>
    <name evidence="2" type="ORF">RADP37_05526</name>
</gene>
<proteinExistence type="predicted"/>
<evidence type="ECO:0000313" key="2">
    <source>
        <dbReference type="EMBL" id="AWV20517.1"/>
    </source>
</evidence>
<keyword evidence="2" id="KW-0614">Plasmid</keyword>
<geneLocation type="plasmid" evidence="2">
    <name>p1-AD2</name>
</geneLocation>
<protein>
    <submittedName>
        <fullName evidence="2">Uncharacterized protein</fullName>
    </submittedName>
</protein>
<dbReference type="AlphaFoldDB" id="A0A4Y1MRD2"/>
<reference evidence="2" key="1">
    <citation type="submission" date="2017-12" db="EMBL/GenBank/DDBJ databases">
        <authorList>
            <person name="Martens C."/>
            <person name="Dahlstrom E."/>
            <person name="Barbian K."/>
            <person name="Sykora L."/>
            <person name="Ricklefs S."/>
            <person name="Bruno D."/>
            <person name="Anzick I."/>
            <person name="Myles I."/>
            <person name="Datta S.K."/>
        </authorList>
    </citation>
    <scope>NUCLEOTIDE SEQUENCE</scope>
    <source>
        <strain evidence="2">AD2</strain>
        <plasmid evidence="2">p1-AD2</plasmid>
    </source>
</reference>
<dbReference type="EMBL" id="CP025188">
    <property type="protein sequence ID" value="AWV20517.1"/>
    <property type="molecule type" value="Genomic_DNA"/>
</dbReference>
<sequence length="254" mass="27929">MAIASAHADRAGHCSNASGTFSLCVRRQPWCAPPPSVLQVYRQGPRHKHVPNALDRPRCDGPLKARLGSVLYSGSFGARRTVPRPVHRALLIGREGLVGRKPRPWPQGEAEQQSTRPGRRARGPATEPPPGQRRAGSHHDRLIACHRHVEEERGFLDRVRTLDDHRTVEADLEAGFDNPCHCQQILRGRAWAGAGANGPRSPPAPRGPGQWLRDRCPPGFDAMPLPFPGTMAMVPPRDRISVRGRLIGRPPHPP</sequence>
<accession>A0A4Y1MRD2</accession>
<name>A0A4Y1MRD2_9PROT</name>
<evidence type="ECO:0000256" key="1">
    <source>
        <dbReference type="SAM" id="MobiDB-lite"/>
    </source>
</evidence>
<feature type="region of interest" description="Disordered" evidence="1">
    <location>
        <begin position="98"/>
        <end position="139"/>
    </location>
</feature>
<organism evidence="2">
    <name type="scientific">Roseomonas mucosa</name>
    <dbReference type="NCBI Taxonomy" id="207340"/>
    <lineage>
        <taxon>Bacteria</taxon>
        <taxon>Pseudomonadati</taxon>
        <taxon>Pseudomonadota</taxon>
        <taxon>Alphaproteobacteria</taxon>
        <taxon>Acetobacterales</taxon>
        <taxon>Roseomonadaceae</taxon>
        <taxon>Roseomonas</taxon>
    </lineage>
</organism>